<evidence type="ECO:0000313" key="5">
    <source>
        <dbReference type="Proteomes" id="UP001501920"/>
    </source>
</evidence>
<feature type="domain" description="C-type lectin" evidence="3">
    <location>
        <begin position="129"/>
        <end position="247"/>
    </location>
</feature>
<name>A0A3B4DTB9_PYGNA</name>
<dbReference type="SMART" id="SM00034">
    <property type="entry name" value="CLECT"/>
    <property type="match status" value="2"/>
</dbReference>
<feature type="signal peptide" evidence="2">
    <location>
        <begin position="1"/>
        <end position="20"/>
    </location>
</feature>
<dbReference type="InterPro" id="IPR016187">
    <property type="entry name" value="CTDL_fold"/>
</dbReference>
<proteinExistence type="predicted"/>
<sequence>MDKRLFLALLISGLCSAASALSRQYYFVNESKTWLEAQSYCRENYTDLATVDNMEEMKQLMAAVDPMYVGSLWIGLNKAPPRRWGWSSGESPQYMNWKSSEPNGGDRDGLCAAKYQFSGWVDAECTDVFHFVCYSEWTKKFIHISKQDNWRNAQDYCRQYYTDLATIHNEQEHQNISDLLGSVEYAWIGLFLDKWKWSDRRSTSFRFWEAGQPWSPTGNANCVAVVTTWKGKWDDTLCNTNLPFMCYKAPRHRIVKLIMTSNGQKDLNDPAMKTAILSLIEKKLRKQGAGNDTTLSWREKNGKVFHLRKKRMMENDKCV</sequence>
<keyword evidence="5" id="KW-1185">Reference proteome</keyword>
<evidence type="ECO:0000259" key="3">
    <source>
        <dbReference type="PROSITE" id="PS50041"/>
    </source>
</evidence>
<dbReference type="SUPFAM" id="SSF56436">
    <property type="entry name" value="C-type lectin-like"/>
    <property type="match status" value="2"/>
</dbReference>
<dbReference type="InterPro" id="IPR001304">
    <property type="entry name" value="C-type_lectin-like"/>
</dbReference>
<protein>
    <recommendedName>
        <fullName evidence="3">C-type lectin domain-containing protein</fullName>
    </recommendedName>
</protein>
<dbReference type="PROSITE" id="PS00615">
    <property type="entry name" value="C_TYPE_LECTIN_1"/>
    <property type="match status" value="1"/>
</dbReference>
<dbReference type="OMA" id="CAKSECK"/>
<feature type="chain" id="PRO_5043646750" description="C-type lectin domain-containing protein" evidence="2">
    <location>
        <begin position="21"/>
        <end position="319"/>
    </location>
</feature>
<dbReference type="Gene3D" id="3.10.100.10">
    <property type="entry name" value="Mannose-Binding Protein A, subunit A"/>
    <property type="match status" value="2"/>
</dbReference>
<dbReference type="PANTHER" id="PTHR45784">
    <property type="entry name" value="C-TYPE LECTIN DOMAIN FAMILY 20 MEMBER A-RELATED"/>
    <property type="match status" value="1"/>
</dbReference>
<dbReference type="InterPro" id="IPR016186">
    <property type="entry name" value="C-type_lectin-like/link_sf"/>
</dbReference>
<dbReference type="PROSITE" id="PS50041">
    <property type="entry name" value="C_TYPE_LECTIN_2"/>
    <property type="match status" value="2"/>
</dbReference>
<dbReference type="GeneTree" id="ENSGT01100000263473"/>
<feature type="domain" description="C-type lectin" evidence="3">
    <location>
        <begin position="25"/>
        <end position="134"/>
    </location>
</feature>
<keyword evidence="2" id="KW-0732">Signal</keyword>
<keyword evidence="1" id="KW-1015">Disulfide bond</keyword>
<reference evidence="4" key="2">
    <citation type="submission" date="2025-08" db="UniProtKB">
        <authorList>
            <consortium name="Ensembl"/>
        </authorList>
    </citation>
    <scope>IDENTIFICATION</scope>
</reference>
<dbReference type="Pfam" id="PF00059">
    <property type="entry name" value="Lectin_C"/>
    <property type="match status" value="2"/>
</dbReference>
<dbReference type="Proteomes" id="UP001501920">
    <property type="component" value="Chromosome 19"/>
</dbReference>
<dbReference type="RefSeq" id="XP_037387118.1">
    <property type="nucleotide sequence ID" value="XM_037531221.1"/>
</dbReference>
<evidence type="ECO:0000256" key="1">
    <source>
        <dbReference type="ARBA" id="ARBA00023157"/>
    </source>
</evidence>
<dbReference type="PANTHER" id="PTHR45784:SF3">
    <property type="entry name" value="C-TYPE LECTIN DOMAIN FAMILY 4 MEMBER K-LIKE-RELATED"/>
    <property type="match status" value="1"/>
</dbReference>
<reference evidence="4 5" key="1">
    <citation type="submission" date="2020-10" db="EMBL/GenBank/DDBJ databases">
        <title>Pygocentrus nattereri (red-bellied piranha) genome, fPygNat1, primary haplotype.</title>
        <authorList>
            <person name="Myers G."/>
            <person name="Meyer A."/>
            <person name="Karagic N."/>
            <person name="Pippel M."/>
            <person name="Winkler S."/>
            <person name="Tracey A."/>
            <person name="Wood J."/>
            <person name="Formenti G."/>
            <person name="Howe K."/>
            <person name="Fedrigo O."/>
            <person name="Jarvis E.D."/>
        </authorList>
    </citation>
    <scope>NUCLEOTIDE SEQUENCE [LARGE SCALE GENOMIC DNA]</scope>
</reference>
<dbReference type="AlphaFoldDB" id="A0A3B4DTB9"/>
<reference evidence="4" key="3">
    <citation type="submission" date="2025-09" db="UniProtKB">
        <authorList>
            <consortium name="Ensembl"/>
        </authorList>
    </citation>
    <scope>IDENTIFICATION</scope>
</reference>
<organism evidence="4 5">
    <name type="scientific">Pygocentrus nattereri</name>
    <name type="common">Red-bellied piranha</name>
    <dbReference type="NCBI Taxonomy" id="42514"/>
    <lineage>
        <taxon>Eukaryota</taxon>
        <taxon>Metazoa</taxon>
        <taxon>Chordata</taxon>
        <taxon>Craniata</taxon>
        <taxon>Vertebrata</taxon>
        <taxon>Euteleostomi</taxon>
        <taxon>Actinopterygii</taxon>
        <taxon>Neopterygii</taxon>
        <taxon>Teleostei</taxon>
        <taxon>Ostariophysi</taxon>
        <taxon>Characiformes</taxon>
        <taxon>Characoidei</taxon>
        <taxon>Pygocentrus</taxon>
    </lineage>
</organism>
<dbReference type="GeneID" id="108413630"/>
<dbReference type="InterPro" id="IPR018378">
    <property type="entry name" value="C-type_lectin_CS"/>
</dbReference>
<evidence type="ECO:0000256" key="2">
    <source>
        <dbReference type="SAM" id="SignalP"/>
    </source>
</evidence>
<evidence type="ECO:0000313" key="4">
    <source>
        <dbReference type="Ensembl" id="ENSPNAP00000026708.2"/>
    </source>
</evidence>
<dbReference type="Ensembl" id="ENSPNAT00000004494.2">
    <property type="protein sequence ID" value="ENSPNAP00000026708.2"/>
    <property type="gene ID" value="ENSPNAG00000011996.2"/>
</dbReference>
<accession>A0A3B4DTB9</accession>